<name>A0AC35TGP5_9BILA</name>
<proteinExistence type="predicted"/>
<sequence>MESPVTKKLNTDTAELSLNEGDNVMEILDSLFKSLSPGSKIIAHSEDDHTKAFMLAGFEEIRFVDIATTGVKPKFDNSVKLNFNFKPAVTINPNDEDEMVNEDDLLEEEDLKKPTEDELKAACGESTEGKKKRACKNCTCGLAEEEDKAQDALPKSSCGNCFLGDAFRCATCPSLGLPPFKKGEKVELLTVDDF</sequence>
<accession>A0AC35TGP5</accession>
<evidence type="ECO:0000313" key="2">
    <source>
        <dbReference type="WBParaSite" id="RSKR_0000038000.1"/>
    </source>
</evidence>
<organism evidence="1 2">
    <name type="scientific">Rhabditophanes sp. KR3021</name>
    <dbReference type="NCBI Taxonomy" id="114890"/>
    <lineage>
        <taxon>Eukaryota</taxon>
        <taxon>Metazoa</taxon>
        <taxon>Ecdysozoa</taxon>
        <taxon>Nematoda</taxon>
        <taxon>Chromadorea</taxon>
        <taxon>Rhabditida</taxon>
        <taxon>Tylenchina</taxon>
        <taxon>Panagrolaimomorpha</taxon>
        <taxon>Strongyloidoidea</taxon>
        <taxon>Alloionematidae</taxon>
        <taxon>Rhabditophanes</taxon>
    </lineage>
</organism>
<evidence type="ECO:0000313" key="1">
    <source>
        <dbReference type="Proteomes" id="UP000095286"/>
    </source>
</evidence>
<reference evidence="2" key="1">
    <citation type="submission" date="2016-11" db="UniProtKB">
        <authorList>
            <consortium name="WormBaseParasite"/>
        </authorList>
    </citation>
    <scope>IDENTIFICATION</scope>
    <source>
        <strain evidence="2">KR3021</strain>
    </source>
</reference>
<protein>
    <submittedName>
        <fullName evidence="2">Anamorsin homolog</fullName>
    </submittedName>
</protein>
<dbReference type="WBParaSite" id="RSKR_0000038000.1">
    <property type="protein sequence ID" value="RSKR_0000038000.1"/>
    <property type="gene ID" value="RSKR_0000038000"/>
</dbReference>
<dbReference type="Proteomes" id="UP000095286">
    <property type="component" value="Unplaced"/>
</dbReference>